<reference evidence="1 2" key="1">
    <citation type="submission" date="2020-07" db="EMBL/GenBank/DDBJ databases">
        <title>Exploring microbial biodiversity for novel pathways involved in the catabolism of aromatic compounds derived from lignin.</title>
        <authorList>
            <person name="Elkins J."/>
        </authorList>
    </citation>
    <scope>NUCLEOTIDE SEQUENCE [LARGE SCALE GENOMIC DNA]</scope>
    <source>
        <strain evidence="1 2">H2C3B</strain>
    </source>
</reference>
<comment type="caution">
    <text evidence="1">The sequence shown here is derived from an EMBL/GenBank/DDBJ whole genome shotgun (WGS) entry which is preliminary data.</text>
</comment>
<gene>
    <name evidence="1" type="ORF">GGD41_005650</name>
</gene>
<accession>A0A7Y9WD06</accession>
<sequence>MNMRAVEPGRQIDMEYGLEDRYVRENGTVFLTGTQALVRILIEQAP</sequence>
<evidence type="ECO:0000313" key="1">
    <source>
        <dbReference type="EMBL" id="NYH18422.1"/>
    </source>
</evidence>
<dbReference type="EMBL" id="JACCAU010000001">
    <property type="protein sequence ID" value="NYH18422.1"/>
    <property type="molecule type" value="Genomic_DNA"/>
</dbReference>
<protein>
    <submittedName>
        <fullName evidence="1">Uncharacterized protein</fullName>
    </submittedName>
</protein>
<proteinExistence type="predicted"/>
<evidence type="ECO:0000313" key="2">
    <source>
        <dbReference type="Proteomes" id="UP000572540"/>
    </source>
</evidence>
<dbReference type="Proteomes" id="UP000572540">
    <property type="component" value="Unassembled WGS sequence"/>
</dbReference>
<organism evidence="1 2">
    <name type="scientific">Paraburkholderia bryophila</name>
    <dbReference type="NCBI Taxonomy" id="420952"/>
    <lineage>
        <taxon>Bacteria</taxon>
        <taxon>Pseudomonadati</taxon>
        <taxon>Pseudomonadota</taxon>
        <taxon>Betaproteobacteria</taxon>
        <taxon>Burkholderiales</taxon>
        <taxon>Burkholderiaceae</taxon>
        <taxon>Paraburkholderia</taxon>
    </lineage>
</organism>
<name>A0A7Y9WD06_9BURK</name>
<dbReference type="AlphaFoldDB" id="A0A7Y9WD06"/>